<dbReference type="Proteomes" id="UP000008810">
    <property type="component" value="Chromosome 3"/>
</dbReference>
<dbReference type="GeneID" id="100832566"/>
<dbReference type="InterPro" id="IPR000073">
    <property type="entry name" value="AB_hydrolase_1"/>
</dbReference>
<name>I1I0E1_BRADI</name>
<dbReference type="EMBL" id="CM000882">
    <property type="protein sequence ID" value="KQJ94818.1"/>
    <property type="molecule type" value="Genomic_DNA"/>
</dbReference>
<dbReference type="GO" id="GO:0080030">
    <property type="term" value="F:methyl indole-3-acetate esterase activity"/>
    <property type="evidence" value="ECO:0000318"/>
    <property type="project" value="GO_Central"/>
</dbReference>
<evidence type="ECO:0000313" key="5">
    <source>
        <dbReference type="EnsemblPlants" id="KQJ94818"/>
    </source>
</evidence>
<accession>I1I0E1</accession>
<reference evidence="5" key="3">
    <citation type="submission" date="2018-08" db="UniProtKB">
        <authorList>
            <consortium name="EnsemblPlants"/>
        </authorList>
    </citation>
    <scope>IDENTIFICATION</scope>
    <source>
        <strain evidence="5">cv. Bd21</strain>
    </source>
</reference>
<protein>
    <recommendedName>
        <fullName evidence="3">AB hydrolase-1 domain-containing protein</fullName>
    </recommendedName>
</protein>
<keyword evidence="1" id="KW-0378">Hydrolase</keyword>
<evidence type="ECO:0000256" key="2">
    <source>
        <dbReference type="SAM" id="MobiDB-lite"/>
    </source>
</evidence>
<proteinExistence type="predicted"/>
<dbReference type="eggNOG" id="ENOG502QRMV">
    <property type="taxonomic scope" value="Eukaryota"/>
</dbReference>
<dbReference type="AlphaFoldDB" id="I1I0E1"/>
<dbReference type="FunFam" id="3.40.50.1820:FF:000025">
    <property type="entry name" value="putative methylesterase 11, chloroplastic"/>
    <property type="match status" value="1"/>
</dbReference>
<dbReference type="GO" id="GO:0080031">
    <property type="term" value="F:methyl salicylate esterase activity"/>
    <property type="evidence" value="ECO:0000318"/>
    <property type="project" value="GO_Central"/>
</dbReference>
<dbReference type="Gene3D" id="3.40.50.1820">
    <property type="entry name" value="alpha/beta hydrolase"/>
    <property type="match status" value="1"/>
</dbReference>
<sequence length="396" mass="42577">MGNAFACMSRKERRGAAASGVSRSKRMGSARSGRGGAAAAAKLTPAEEELLHRQALAMAIHQHLDAGGSMSRRIDGGGGGGSMSRRIGPGGSASSRRHGNLPDSVANAKAVQIVLENLETKKIVLVHGEGFGAWCWYKTISLLEEAGLDPVALDLTGSGIDHTDANSIATLEDYSKPLMDYLNKLPENEKVVLVAHSCGGASVSYALEHCPKKISKAVFLTATMVKDSQRPFDVFSEELASADVFLQESQFLLYGNGKDKPPTGLRFDKQQIKGLYFNQSPSKDIALATVSMRPIPLAPIMEKLSLTPENYGTVRRYFIQTLDDRMLSPDAQEKLVRDNPPDGIFKIKGGDHCPFFSKPQSLHKILLEIAQIQAPAALFPPGTKAETAGEESANKS</sequence>
<feature type="compositionally biased region" description="Low complexity" evidence="2">
    <location>
        <begin position="29"/>
        <end position="41"/>
    </location>
</feature>
<feature type="region of interest" description="Disordered" evidence="2">
    <location>
        <begin position="68"/>
        <end position="102"/>
    </location>
</feature>
<dbReference type="EnsemblPlants" id="KQJ94818">
    <property type="protein sequence ID" value="KQJ94818"/>
    <property type="gene ID" value="BRADI_3g13420v3"/>
</dbReference>
<dbReference type="OrthoDB" id="1263307at2759"/>
<reference evidence="4" key="2">
    <citation type="submission" date="2017-06" db="EMBL/GenBank/DDBJ databases">
        <title>WGS assembly of Brachypodium distachyon.</title>
        <authorList>
            <consortium name="The International Brachypodium Initiative"/>
            <person name="Lucas S."/>
            <person name="Harmon-Smith M."/>
            <person name="Lail K."/>
            <person name="Tice H."/>
            <person name="Grimwood J."/>
            <person name="Bruce D."/>
            <person name="Barry K."/>
            <person name="Shu S."/>
            <person name="Lindquist E."/>
            <person name="Wang M."/>
            <person name="Pitluck S."/>
            <person name="Vogel J.P."/>
            <person name="Garvin D.F."/>
            <person name="Mockler T.C."/>
            <person name="Schmutz J."/>
            <person name="Rokhsar D."/>
            <person name="Bevan M.W."/>
        </authorList>
    </citation>
    <scope>NUCLEOTIDE SEQUENCE</scope>
    <source>
        <strain evidence="4">Bd21</strain>
    </source>
</reference>
<reference evidence="4 5" key="1">
    <citation type="journal article" date="2010" name="Nature">
        <title>Genome sequencing and analysis of the model grass Brachypodium distachyon.</title>
        <authorList>
            <consortium name="International Brachypodium Initiative"/>
        </authorList>
    </citation>
    <scope>NUCLEOTIDE SEQUENCE [LARGE SCALE GENOMIC DNA]</scope>
    <source>
        <strain evidence="4">Bd21</strain>
        <strain evidence="5">cv. Bd21</strain>
    </source>
</reference>
<dbReference type="PANTHER" id="PTHR10992">
    <property type="entry name" value="METHYLESTERASE FAMILY MEMBER"/>
    <property type="match status" value="1"/>
</dbReference>
<evidence type="ECO:0000256" key="1">
    <source>
        <dbReference type="ARBA" id="ARBA00022801"/>
    </source>
</evidence>
<feature type="region of interest" description="Disordered" evidence="2">
    <location>
        <begin position="1"/>
        <end position="41"/>
    </location>
</feature>
<gene>
    <name evidence="5" type="primary">LOC100832566</name>
    <name evidence="4" type="ORF">BRADI_3g13420v3</name>
</gene>
<dbReference type="PANTHER" id="PTHR10992:SF785">
    <property type="entry name" value="METHYLESTERASE 14, CHLOROPLASTIC-RELATED"/>
    <property type="match status" value="1"/>
</dbReference>
<dbReference type="GO" id="GO:0009694">
    <property type="term" value="P:jasmonic acid metabolic process"/>
    <property type="evidence" value="ECO:0000318"/>
    <property type="project" value="GO_Central"/>
</dbReference>
<evidence type="ECO:0000259" key="3">
    <source>
        <dbReference type="Pfam" id="PF12697"/>
    </source>
</evidence>
<dbReference type="GO" id="GO:0009696">
    <property type="term" value="P:salicylic acid metabolic process"/>
    <property type="evidence" value="ECO:0000318"/>
    <property type="project" value="GO_Central"/>
</dbReference>
<dbReference type="InterPro" id="IPR029058">
    <property type="entry name" value="AB_hydrolase_fold"/>
</dbReference>
<dbReference type="InterPro" id="IPR045889">
    <property type="entry name" value="MES/HNL"/>
</dbReference>
<dbReference type="RefSeq" id="XP_003573282.1">
    <property type="nucleotide sequence ID" value="XM_003573234.4"/>
</dbReference>
<evidence type="ECO:0000313" key="4">
    <source>
        <dbReference type="EMBL" id="KQJ94818.1"/>
    </source>
</evidence>
<dbReference type="OMA" id="PTHVHQL"/>
<evidence type="ECO:0000313" key="6">
    <source>
        <dbReference type="Proteomes" id="UP000008810"/>
    </source>
</evidence>
<dbReference type="HOGENOM" id="CLU_046066_8_0_1"/>
<dbReference type="Pfam" id="PF12697">
    <property type="entry name" value="Abhydrolase_6"/>
    <property type="match status" value="1"/>
</dbReference>
<keyword evidence="6" id="KW-1185">Reference proteome</keyword>
<organism evidence="4">
    <name type="scientific">Brachypodium distachyon</name>
    <name type="common">Purple false brome</name>
    <name type="synonym">Trachynia distachya</name>
    <dbReference type="NCBI Taxonomy" id="15368"/>
    <lineage>
        <taxon>Eukaryota</taxon>
        <taxon>Viridiplantae</taxon>
        <taxon>Streptophyta</taxon>
        <taxon>Embryophyta</taxon>
        <taxon>Tracheophyta</taxon>
        <taxon>Spermatophyta</taxon>
        <taxon>Magnoliopsida</taxon>
        <taxon>Liliopsida</taxon>
        <taxon>Poales</taxon>
        <taxon>Poaceae</taxon>
        <taxon>BOP clade</taxon>
        <taxon>Pooideae</taxon>
        <taxon>Stipodae</taxon>
        <taxon>Brachypodieae</taxon>
        <taxon>Brachypodium</taxon>
    </lineage>
</organism>
<dbReference type="KEGG" id="bdi:100832566"/>
<dbReference type="GO" id="GO:0080032">
    <property type="term" value="F:methyl jasmonate esterase activity"/>
    <property type="evidence" value="ECO:0000318"/>
    <property type="project" value="GO_Central"/>
</dbReference>
<dbReference type="Gramene" id="KQJ94818">
    <property type="protein sequence ID" value="KQJ94818"/>
    <property type="gene ID" value="BRADI_3g13420v3"/>
</dbReference>
<dbReference type="SUPFAM" id="SSF53474">
    <property type="entry name" value="alpha/beta-Hydrolases"/>
    <property type="match status" value="1"/>
</dbReference>
<feature type="domain" description="AB hydrolase-1" evidence="3">
    <location>
        <begin position="123"/>
        <end position="360"/>
    </location>
</feature>